<dbReference type="InterPro" id="IPR011051">
    <property type="entry name" value="RmlC_Cupin_sf"/>
</dbReference>
<dbReference type="InterPro" id="IPR047142">
    <property type="entry name" value="OryJ/VirC-like"/>
</dbReference>
<dbReference type="PANTHER" id="PTHR36156:SF3">
    <property type="entry name" value="CUPIN 2 CONSERVED BARREL DOMAIN-CONTAINING PROTEIN"/>
    <property type="match status" value="1"/>
</dbReference>
<protein>
    <submittedName>
        <fullName evidence="1">Uncharacterized protein</fullName>
    </submittedName>
</protein>
<comment type="caution">
    <text evidence="1">The sequence shown here is derived from an EMBL/GenBank/DDBJ whole genome shotgun (WGS) entry which is preliminary data.</text>
</comment>
<proteinExistence type="predicted"/>
<gene>
    <name evidence="1" type="ORF">LTR97_003181</name>
</gene>
<dbReference type="EMBL" id="JAVRQU010000004">
    <property type="protein sequence ID" value="KAK5704168.1"/>
    <property type="molecule type" value="Genomic_DNA"/>
</dbReference>
<organism evidence="1 2">
    <name type="scientific">Elasticomyces elasticus</name>
    <dbReference type="NCBI Taxonomy" id="574655"/>
    <lineage>
        <taxon>Eukaryota</taxon>
        <taxon>Fungi</taxon>
        <taxon>Dikarya</taxon>
        <taxon>Ascomycota</taxon>
        <taxon>Pezizomycotina</taxon>
        <taxon>Dothideomycetes</taxon>
        <taxon>Dothideomycetidae</taxon>
        <taxon>Mycosphaerellales</taxon>
        <taxon>Teratosphaeriaceae</taxon>
        <taxon>Elasticomyces</taxon>
    </lineage>
</organism>
<evidence type="ECO:0000313" key="1">
    <source>
        <dbReference type="EMBL" id="KAK5704168.1"/>
    </source>
</evidence>
<dbReference type="PANTHER" id="PTHR36156">
    <property type="entry name" value="SLR2101 PROTEIN"/>
    <property type="match status" value="1"/>
</dbReference>
<reference evidence="1" key="1">
    <citation type="submission" date="2023-08" db="EMBL/GenBank/DDBJ databases">
        <title>Black Yeasts Isolated from many extreme environments.</title>
        <authorList>
            <person name="Coleine C."/>
            <person name="Stajich J.E."/>
            <person name="Selbmann L."/>
        </authorList>
    </citation>
    <scope>NUCLEOTIDE SEQUENCE</scope>
    <source>
        <strain evidence="1">CCFEE 5810</strain>
    </source>
</reference>
<dbReference type="AlphaFoldDB" id="A0AAN8A3V8"/>
<name>A0AAN8A3V8_9PEZI</name>
<dbReference type="CDD" id="cd02231">
    <property type="entry name" value="cupin_BLL6423-like"/>
    <property type="match status" value="1"/>
</dbReference>
<accession>A0AAN8A3V8</accession>
<dbReference type="SUPFAM" id="SSF51182">
    <property type="entry name" value="RmlC-like cupins"/>
    <property type="match status" value="1"/>
</dbReference>
<dbReference type="Gene3D" id="2.60.120.10">
    <property type="entry name" value="Jelly Rolls"/>
    <property type="match status" value="2"/>
</dbReference>
<dbReference type="Proteomes" id="UP001310594">
    <property type="component" value="Unassembled WGS sequence"/>
</dbReference>
<sequence length="209" mass="22726">MSTDNRAPFGLRPCKRYIATHDSEGKSVYADSPEQVYKVRDAGAMSRSYAVGSIPADLENDADVKAYKSEEGRTSYMREAIVVPGPGANLVVVDLKPGGVSAMHRTVSIDFSICVIGEIDHELDGGEKVRLQPGVDIPQLPFQAYGLLTVLQDHIVQRGTMHRWSNPSATEPARFVACTLPCVPFDIAGQTLMEFHDNSPQPIAKAAKL</sequence>
<dbReference type="InterPro" id="IPR014710">
    <property type="entry name" value="RmlC-like_jellyroll"/>
</dbReference>
<evidence type="ECO:0000313" key="2">
    <source>
        <dbReference type="Proteomes" id="UP001310594"/>
    </source>
</evidence>